<protein>
    <submittedName>
        <fullName evidence="2">Uncharacterized protein</fullName>
    </submittedName>
</protein>
<name>A0A7V1LKG0_CALAY</name>
<dbReference type="EMBL" id="DRLD01000087">
    <property type="protein sequence ID" value="HED09669.1"/>
    <property type="molecule type" value="Genomic_DNA"/>
</dbReference>
<reference evidence="2" key="1">
    <citation type="journal article" date="2020" name="mSystems">
        <title>Genome- and Community-Level Interaction Insights into Carbon Utilization and Element Cycling Functions of Hydrothermarchaeota in Hydrothermal Sediment.</title>
        <authorList>
            <person name="Zhou Z."/>
            <person name="Liu Y."/>
            <person name="Xu W."/>
            <person name="Pan J."/>
            <person name="Luo Z.H."/>
            <person name="Li M."/>
        </authorList>
    </citation>
    <scope>NUCLEOTIDE SEQUENCE [LARGE SCALE GENOMIC DNA]</scope>
    <source>
        <strain evidence="2">HyVt-456</strain>
    </source>
</reference>
<comment type="caution">
    <text evidence="2">The sequence shown here is derived from an EMBL/GenBank/DDBJ whole genome shotgun (WGS) entry which is preliminary data.</text>
</comment>
<evidence type="ECO:0000313" key="2">
    <source>
        <dbReference type="EMBL" id="HED09669.1"/>
    </source>
</evidence>
<feature type="signal peptide" evidence="1">
    <location>
        <begin position="1"/>
        <end position="22"/>
    </location>
</feature>
<proteinExistence type="predicted"/>
<dbReference type="Proteomes" id="UP000886005">
    <property type="component" value="Unassembled WGS sequence"/>
</dbReference>
<keyword evidence="1" id="KW-0732">Signal</keyword>
<accession>A0A7V1LKG0</accession>
<feature type="non-terminal residue" evidence="2">
    <location>
        <position position="110"/>
    </location>
</feature>
<evidence type="ECO:0000256" key="1">
    <source>
        <dbReference type="SAM" id="SignalP"/>
    </source>
</evidence>
<gene>
    <name evidence="2" type="ORF">ENJ10_03190</name>
</gene>
<sequence length="110" mass="11553">MKKLYLSQIISVFLLALAPVMAQRGVTSSGVFFTGGSYDGYGAVFQNPRISSASDAPFTGGDYDGYGSAGLDYRTVASSEAAWAGGSYDGYTGTLLVRRQDWAGGTYFSG</sequence>
<feature type="chain" id="PRO_5031337837" evidence="1">
    <location>
        <begin position="23"/>
        <end position="110"/>
    </location>
</feature>
<dbReference type="AlphaFoldDB" id="A0A7V1LKG0"/>
<organism evidence="2">
    <name type="scientific">Caldithrix abyssi</name>
    <dbReference type="NCBI Taxonomy" id="187145"/>
    <lineage>
        <taxon>Bacteria</taxon>
        <taxon>Pseudomonadati</taxon>
        <taxon>Calditrichota</taxon>
        <taxon>Calditrichia</taxon>
        <taxon>Calditrichales</taxon>
        <taxon>Calditrichaceae</taxon>
        <taxon>Caldithrix</taxon>
    </lineage>
</organism>